<dbReference type="PANTHER" id="PTHR21063:SF4">
    <property type="entry name" value="CD48 ANTIGEN-RELATED"/>
    <property type="match status" value="1"/>
</dbReference>
<sequence length="446" mass="49935">MKSTYKIFLILLMCGVYYIETDEVKSVMEGDSVTLYPDLSKIQGMVLLLWRFGEKGSTIAQIDGNDIIYEDYEVFRDRLQLDQTGSLTITNVRTNHSGLYKAEVSHNSGTSYIMFRVTVYESPSVIAGAETELKLMSVTEGDPVTLHVPQIQGDELIVWRFGDEEKLIAKADIEAKSSSLYDETDERFRDRLKLDQTGSLTITNTRTTDSGEYKVKISSNKQTSYKRFTVTVSEPGLSGGVVAVIIVGVVGLLLLTAAVGVFFNRRKKTELNNQKSKISETLNETSVISGKLKLMSEISTQLKQMTEDCEKELSEISEHHQTLKISENLKEMLDISEQLKQMSKDCEKKLSQISERLKQMSLTKKGEISEQETRTDVTKEDATRSEMEKDEREQLIFVEHTALSQVIGGPPDADGIIRDGQGKSLVLRNTESTGKGVNEETSVISE</sequence>
<evidence type="ECO:0000256" key="2">
    <source>
        <dbReference type="SAM" id="MobiDB-lite"/>
    </source>
</evidence>
<keyword evidence="3" id="KW-0472">Membrane</keyword>
<dbReference type="KEGG" id="caua:113076563"/>
<dbReference type="PANTHER" id="PTHR21063">
    <property type="entry name" value="LFA-3"/>
    <property type="match status" value="1"/>
</dbReference>
<evidence type="ECO:0000256" key="3">
    <source>
        <dbReference type="SAM" id="Phobius"/>
    </source>
</evidence>
<dbReference type="InterPro" id="IPR003599">
    <property type="entry name" value="Ig_sub"/>
</dbReference>
<dbReference type="InterPro" id="IPR036179">
    <property type="entry name" value="Ig-like_dom_sf"/>
</dbReference>
<dbReference type="InterPro" id="IPR013106">
    <property type="entry name" value="Ig_V-set"/>
</dbReference>
<feature type="transmembrane region" description="Helical" evidence="3">
    <location>
        <begin position="237"/>
        <end position="263"/>
    </location>
</feature>
<dbReference type="Proteomes" id="UP000515129">
    <property type="component" value="Unplaced"/>
</dbReference>
<dbReference type="InterPro" id="IPR013783">
    <property type="entry name" value="Ig-like_fold"/>
</dbReference>
<dbReference type="Gene3D" id="2.60.40.10">
    <property type="entry name" value="Immunoglobulins"/>
    <property type="match status" value="2"/>
</dbReference>
<dbReference type="OrthoDB" id="8903436at2759"/>
<keyword evidence="6" id="KW-1185">Reference proteome</keyword>
<feature type="coiled-coil region" evidence="1">
    <location>
        <begin position="264"/>
        <end position="356"/>
    </location>
</feature>
<dbReference type="AlphaFoldDB" id="A0A6P6N7L9"/>
<keyword evidence="3" id="KW-1133">Transmembrane helix</keyword>
<keyword evidence="4" id="KW-0732">Signal</keyword>
<evidence type="ECO:0000256" key="1">
    <source>
        <dbReference type="SAM" id="Coils"/>
    </source>
</evidence>
<keyword evidence="1" id="KW-0175">Coiled coil</keyword>
<protein>
    <submittedName>
        <fullName evidence="7">Uncharacterized protein LOC113076563</fullName>
    </submittedName>
</protein>
<feature type="domain" description="Immunoglobulin" evidence="5">
    <location>
        <begin position="22"/>
        <end position="120"/>
    </location>
</feature>
<feature type="region of interest" description="Disordered" evidence="2">
    <location>
        <begin position="363"/>
        <end position="390"/>
    </location>
</feature>
<dbReference type="GeneID" id="113076563"/>
<feature type="signal peptide" evidence="4">
    <location>
        <begin position="1"/>
        <end position="21"/>
    </location>
</feature>
<dbReference type="RefSeq" id="XP_026105047.1">
    <property type="nucleotide sequence ID" value="XM_026249262.1"/>
</dbReference>
<evidence type="ECO:0000313" key="7">
    <source>
        <dbReference type="RefSeq" id="XP_026105047.1"/>
    </source>
</evidence>
<gene>
    <name evidence="7" type="primary">LOC113076563</name>
</gene>
<name>A0A6P6N7L9_CARAU</name>
<dbReference type="SMART" id="SM00409">
    <property type="entry name" value="IG"/>
    <property type="match status" value="2"/>
</dbReference>
<organism evidence="6 7">
    <name type="scientific">Carassius auratus</name>
    <name type="common">Goldfish</name>
    <dbReference type="NCBI Taxonomy" id="7957"/>
    <lineage>
        <taxon>Eukaryota</taxon>
        <taxon>Metazoa</taxon>
        <taxon>Chordata</taxon>
        <taxon>Craniata</taxon>
        <taxon>Vertebrata</taxon>
        <taxon>Euteleostomi</taxon>
        <taxon>Actinopterygii</taxon>
        <taxon>Neopterygii</taxon>
        <taxon>Teleostei</taxon>
        <taxon>Ostariophysi</taxon>
        <taxon>Cypriniformes</taxon>
        <taxon>Cyprinidae</taxon>
        <taxon>Cyprininae</taxon>
        <taxon>Carassius</taxon>
    </lineage>
</organism>
<feature type="chain" id="PRO_5028460866" evidence="4">
    <location>
        <begin position="22"/>
        <end position="446"/>
    </location>
</feature>
<keyword evidence="3" id="KW-0812">Transmembrane</keyword>
<dbReference type="Pfam" id="PF07686">
    <property type="entry name" value="V-set"/>
    <property type="match status" value="1"/>
</dbReference>
<evidence type="ECO:0000256" key="4">
    <source>
        <dbReference type="SAM" id="SignalP"/>
    </source>
</evidence>
<dbReference type="SUPFAM" id="SSF48726">
    <property type="entry name" value="Immunoglobulin"/>
    <property type="match status" value="2"/>
</dbReference>
<evidence type="ECO:0000259" key="5">
    <source>
        <dbReference type="SMART" id="SM00409"/>
    </source>
</evidence>
<feature type="domain" description="Immunoglobulin" evidence="5">
    <location>
        <begin position="133"/>
        <end position="233"/>
    </location>
</feature>
<proteinExistence type="predicted"/>
<evidence type="ECO:0000313" key="6">
    <source>
        <dbReference type="Proteomes" id="UP000515129"/>
    </source>
</evidence>
<reference evidence="7" key="1">
    <citation type="submission" date="2025-08" db="UniProtKB">
        <authorList>
            <consortium name="RefSeq"/>
        </authorList>
    </citation>
    <scope>IDENTIFICATION</scope>
    <source>
        <strain evidence="7">Wakin</strain>
        <tissue evidence="7">Muscle</tissue>
    </source>
</reference>
<accession>A0A6P6N7L9</accession>